<reference evidence="1" key="1">
    <citation type="submission" date="2020-12" db="EMBL/GenBank/DDBJ databases">
        <title>Antrihabitans popcorni sp. nov. and Antrihabitans auranticaus sp. nov., isolated from a larva cave.</title>
        <authorList>
            <person name="Lee S.D."/>
            <person name="Kim I.S."/>
        </authorList>
    </citation>
    <scope>NUCLEOTIDE SEQUENCE</scope>
    <source>
        <strain evidence="1">YC3-6</strain>
    </source>
</reference>
<organism evidence="1 2">
    <name type="scientific">Antrihabitans stalagmiti</name>
    <dbReference type="NCBI Taxonomy" id="2799499"/>
    <lineage>
        <taxon>Bacteria</taxon>
        <taxon>Bacillati</taxon>
        <taxon>Actinomycetota</taxon>
        <taxon>Actinomycetes</taxon>
        <taxon>Mycobacteriales</taxon>
        <taxon>Nocardiaceae</taxon>
        <taxon>Antrihabitans</taxon>
    </lineage>
</organism>
<sequence>MMAGTVFVQRPTESMWVVGPTAASAGNAGAEIDTAVVEVAGGHLEWRLLEEEATPTAIFDDVERAQQWLWAVFGEDVALAVADSSVGQFASEPAAPELVSRARRLAYALWAARWWPASIIDDIPPLDAELLESEIGTLVLECESIVDDEFDPVLPPRSSKMASNADDYALAAGSLAVAERGGLLVLGSGIGGVDWRQTPPGVVDASERALTWDLFRDKGTTTIRVAIVAAPDIDPALPEYLHPHARIVTESALLDLPLRLRGDTWQADAAAPSGAETAVTVSISVPGFGTDRADGTGGAVVREQVRTLVRTRLRRVSIADPSGVSEEPLLAEVAAVASDLDF</sequence>
<comment type="caution">
    <text evidence="1">The sequence shown here is derived from an EMBL/GenBank/DDBJ whole genome shotgun (WGS) entry which is preliminary data.</text>
</comment>
<evidence type="ECO:0000313" key="2">
    <source>
        <dbReference type="Proteomes" id="UP000655868"/>
    </source>
</evidence>
<dbReference type="Proteomes" id="UP000655868">
    <property type="component" value="Unassembled WGS sequence"/>
</dbReference>
<keyword evidence="2" id="KW-1185">Reference proteome</keyword>
<gene>
    <name evidence="1" type="ORF">JGU71_08930</name>
</gene>
<name>A0A934NPH7_9NOCA</name>
<dbReference type="AlphaFoldDB" id="A0A934NPH7"/>
<dbReference type="EMBL" id="JAEMNV010000003">
    <property type="protein sequence ID" value="MBJ8339006.1"/>
    <property type="molecule type" value="Genomic_DNA"/>
</dbReference>
<proteinExistence type="predicted"/>
<protein>
    <submittedName>
        <fullName evidence="1">Uncharacterized protein</fullName>
    </submittedName>
</protein>
<accession>A0A934NPH7</accession>
<evidence type="ECO:0000313" key="1">
    <source>
        <dbReference type="EMBL" id="MBJ8339006.1"/>
    </source>
</evidence>